<keyword evidence="2" id="KW-1185">Reference proteome</keyword>
<dbReference type="EMBL" id="SEYY01021069">
    <property type="protein sequence ID" value="KAB7496731.1"/>
    <property type="molecule type" value="Genomic_DNA"/>
</dbReference>
<dbReference type="AlphaFoldDB" id="A0A5N5SRF7"/>
<reference evidence="1 2" key="1">
    <citation type="journal article" date="2019" name="PLoS Biol.">
        <title>Sex chromosomes control vertical transmission of feminizing Wolbachia symbionts in an isopod.</title>
        <authorList>
            <person name="Becking T."/>
            <person name="Chebbi M.A."/>
            <person name="Giraud I."/>
            <person name="Moumen B."/>
            <person name="Laverre T."/>
            <person name="Caubet Y."/>
            <person name="Peccoud J."/>
            <person name="Gilbert C."/>
            <person name="Cordaux R."/>
        </authorList>
    </citation>
    <scope>NUCLEOTIDE SEQUENCE [LARGE SCALE GENOMIC DNA]</scope>
    <source>
        <strain evidence="1">ANa2</strain>
        <tissue evidence="1">Whole body excluding digestive tract and cuticle</tissue>
    </source>
</reference>
<gene>
    <name evidence="1" type="ORF">Anas_08954</name>
</gene>
<sequence>MNIYSVVHNVIRLKLYEESQKFSDQQKKSINQILIESGHAVKSEEFFMSKQNHKLRTIYGSGVYSTSSKLLLSSTTCLSQSSLNVSRLESNTSGSCRNRKGLNGPYSPLEMKFIALTRKGFAKGVLIDNSSVNSTALDLEPQNPYDRLIVASQVVLNPTESKIVLRNTTLMPALPGMLPLCLLIFSPFVELRTAISISDLLCTDNKTISLHIIPIAFLKCLTQNIPNRVLYVELPGCPTLLKFFIPFLSSFYYSNICLLSQYLILIFNHSSVIRLLKFSSKSKNIYERALYTQDSLIFQSHCVENTLQKTGNKVVISQVTYANVKDFSSFTVNEDGWQYIGALCGLGSNPDNGEPIYPEDDIEVPFDFNFTDEDLSKINVLRYLMSCILKQSEEGNPENLLKTQEFLRKLILEIMSETRHYVTLETFSKSHKWNQVPKNKIIRPNINDPDGENFIWPQHNGIKLEDQSKRMNLQANLKYLRKLERR</sequence>
<protein>
    <submittedName>
        <fullName evidence="1">Uncharacterized protein</fullName>
    </submittedName>
</protein>
<dbReference type="OrthoDB" id="66977at2759"/>
<comment type="caution">
    <text evidence="1">The sequence shown here is derived from an EMBL/GenBank/DDBJ whole genome shotgun (WGS) entry which is preliminary data.</text>
</comment>
<proteinExistence type="predicted"/>
<dbReference type="Proteomes" id="UP000326759">
    <property type="component" value="Unassembled WGS sequence"/>
</dbReference>
<accession>A0A5N5SRF7</accession>
<evidence type="ECO:0000313" key="2">
    <source>
        <dbReference type="Proteomes" id="UP000326759"/>
    </source>
</evidence>
<evidence type="ECO:0000313" key="1">
    <source>
        <dbReference type="EMBL" id="KAB7496731.1"/>
    </source>
</evidence>
<name>A0A5N5SRF7_9CRUS</name>
<organism evidence="1 2">
    <name type="scientific">Armadillidium nasatum</name>
    <dbReference type="NCBI Taxonomy" id="96803"/>
    <lineage>
        <taxon>Eukaryota</taxon>
        <taxon>Metazoa</taxon>
        <taxon>Ecdysozoa</taxon>
        <taxon>Arthropoda</taxon>
        <taxon>Crustacea</taxon>
        <taxon>Multicrustacea</taxon>
        <taxon>Malacostraca</taxon>
        <taxon>Eumalacostraca</taxon>
        <taxon>Peracarida</taxon>
        <taxon>Isopoda</taxon>
        <taxon>Oniscidea</taxon>
        <taxon>Crinocheta</taxon>
        <taxon>Armadillidiidae</taxon>
        <taxon>Armadillidium</taxon>
    </lineage>
</organism>